<comment type="caution">
    <text evidence="2">The sequence shown here is derived from an EMBL/GenBank/DDBJ whole genome shotgun (WGS) entry which is preliminary data.</text>
</comment>
<protein>
    <recommendedName>
        <fullName evidence="4">Transmembrane protein</fullName>
    </recommendedName>
</protein>
<gene>
    <name evidence="2" type="ORF">EYF80_009598</name>
</gene>
<sequence>MNPADVEWSGLRPLVTIRRGGFIFFRNIGSPTRVLVVFELRPFLSARCFLLPRYPFLLFHHLLLSFLVTSFALFVNFLSPCLLPRILLNRSLRLTVLAFPLLLPVTLLLHLSFLLLTLIITDASRSGETRRFVRREDRQRDREPSSLLVERGLSSLLVHGVGEGQLQPVGRFLGRQQQLLLFHLQAGVRGGLQERQGDGHHDLFGPGASGRVPRVPEVLQIHERSIFDCVAWLGGLAGSAGFICRDVGGLFSSGYGNARGSGSSEGSSGLYPGTSMLRVARPALGGGVLPAAILFRLRTSACQEGIFFVVMWRRACLVRWSLRMNRRSHTGHTNFFSPVCVRR</sequence>
<feature type="transmembrane region" description="Helical" evidence="1">
    <location>
        <begin position="97"/>
        <end position="121"/>
    </location>
</feature>
<dbReference type="Proteomes" id="UP000314294">
    <property type="component" value="Unassembled WGS sequence"/>
</dbReference>
<keyword evidence="1" id="KW-0472">Membrane</keyword>
<evidence type="ECO:0000313" key="2">
    <source>
        <dbReference type="EMBL" id="TNN80273.1"/>
    </source>
</evidence>
<evidence type="ECO:0000256" key="1">
    <source>
        <dbReference type="SAM" id="Phobius"/>
    </source>
</evidence>
<keyword evidence="3" id="KW-1185">Reference proteome</keyword>
<dbReference type="EMBL" id="SRLO01000056">
    <property type="protein sequence ID" value="TNN80273.1"/>
    <property type="molecule type" value="Genomic_DNA"/>
</dbReference>
<reference evidence="2 3" key="1">
    <citation type="submission" date="2019-03" db="EMBL/GenBank/DDBJ databases">
        <title>First draft genome of Liparis tanakae, snailfish: a comprehensive survey of snailfish specific genes.</title>
        <authorList>
            <person name="Kim W."/>
            <person name="Song I."/>
            <person name="Jeong J.-H."/>
            <person name="Kim D."/>
            <person name="Kim S."/>
            <person name="Ryu S."/>
            <person name="Song J.Y."/>
            <person name="Lee S.K."/>
        </authorList>
    </citation>
    <scope>NUCLEOTIDE SEQUENCE [LARGE SCALE GENOMIC DNA]</scope>
    <source>
        <tissue evidence="2">Muscle</tissue>
    </source>
</reference>
<evidence type="ECO:0000313" key="3">
    <source>
        <dbReference type="Proteomes" id="UP000314294"/>
    </source>
</evidence>
<organism evidence="2 3">
    <name type="scientific">Liparis tanakae</name>
    <name type="common">Tanaka's snailfish</name>
    <dbReference type="NCBI Taxonomy" id="230148"/>
    <lineage>
        <taxon>Eukaryota</taxon>
        <taxon>Metazoa</taxon>
        <taxon>Chordata</taxon>
        <taxon>Craniata</taxon>
        <taxon>Vertebrata</taxon>
        <taxon>Euteleostomi</taxon>
        <taxon>Actinopterygii</taxon>
        <taxon>Neopterygii</taxon>
        <taxon>Teleostei</taxon>
        <taxon>Neoteleostei</taxon>
        <taxon>Acanthomorphata</taxon>
        <taxon>Eupercaria</taxon>
        <taxon>Perciformes</taxon>
        <taxon>Cottioidei</taxon>
        <taxon>Cottales</taxon>
        <taxon>Liparidae</taxon>
        <taxon>Liparis</taxon>
    </lineage>
</organism>
<name>A0A4Z2ISW3_9TELE</name>
<dbReference type="AlphaFoldDB" id="A0A4Z2ISW3"/>
<keyword evidence="1" id="KW-1133">Transmembrane helix</keyword>
<feature type="transmembrane region" description="Helical" evidence="1">
    <location>
        <begin position="56"/>
        <end position="77"/>
    </location>
</feature>
<proteinExistence type="predicted"/>
<accession>A0A4Z2ISW3</accession>
<evidence type="ECO:0008006" key="4">
    <source>
        <dbReference type="Google" id="ProtNLM"/>
    </source>
</evidence>
<keyword evidence="1" id="KW-0812">Transmembrane</keyword>